<name>A0A6N2TIQ3_9FIRM</name>
<evidence type="ECO:0000313" key="2">
    <source>
        <dbReference type="EMBL" id="QQB61797.1"/>
    </source>
</evidence>
<dbReference type="Pfam" id="PF07872">
    <property type="entry name" value="DUF1659"/>
    <property type="match status" value="1"/>
</dbReference>
<dbReference type="InterPro" id="IPR012454">
    <property type="entry name" value="DUF1659"/>
</dbReference>
<evidence type="ECO:0000313" key="4">
    <source>
        <dbReference type="Proteomes" id="UP000595276"/>
    </source>
</evidence>
<protein>
    <recommendedName>
        <fullName evidence="1">DUF1659 domain-containing protein</fullName>
    </recommendedName>
</protein>
<dbReference type="Proteomes" id="UP000595276">
    <property type="component" value="Chromosome"/>
</dbReference>
<gene>
    <name evidence="3" type="ORF">AVLFYP127_00599</name>
    <name evidence="2" type="ORF">I6H45_08340</name>
</gene>
<dbReference type="EMBL" id="CP066014">
    <property type="protein sequence ID" value="QQB61797.1"/>
    <property type="molecule type" value="Genomic_DNA"/>
</dbReference>
<evidence type="ECO:0000313" key="3">
    <source>
        <dbReference type="EMBL" id="VYT03891.1"/>
    </source>
</evidence>
<sequence>MKLRIKFDVNEGQEVKKVSRTFSNLDDALTNDELKNFANAYIKLSETDSYSFEKITEEVI</sequence>
<feature type="domain" description="DUF1659" evidence="1">
    <location>
        <begin position="2"/>
        <end position="59"/>
    </location>
</feature>
<accession>A0A6N2TIQ3</accession>
<evidence type="ECO:0000259" key="1">
    <source>
        <dbReference type="Pfam" id="PF07872"/>
    </source>
</evidence>
<dbReference type="GeneID" id="79022746"/>
<dbReference type="KEGG" id="avg:I6H45_08340"/>
<dbReference type="RefSeq" id="WP_004839510.1">
    <property type="nucleotide sequence ID" value="NZ_CACRSW010000026.1"/>
</dbReference>
<reference evidence="3" key="1">
    <citation type="submission" date="2019-11" db="EMBL/GenBank/DDBJ databases">
        <authorList>
            <person name="Feng L."/>
        </authorList>
    </citation>
    <scope>NUCLEOTIDE SEQUENCE</scope>
    <source>
        <strain evidence="3">AvaginalisLFYP127</strain>
    </source>
</reference>
<proteinExistence type="predicted"/>
<reference evidence="2 4" key="2">
    <citation type="submission" date="2020-12" db="EMBL/GenBank/DDBJ databases">
        <title>FDA dAtabase for Regulatory Grade micrObial Sequences (FDA-ARGOS): Supporting development and validation of Infectious Disease Dx tests.</title>
        <authorList>
            <person name="Sproer C."/>
            <person name="Gronow S."/>
            <person name="Severitt S."/>
            <person name="Schroder I."/>
            <person name="Tallon L."/>
            <person name="Sadzewicz L."/>
            <person name="Zhao X."/>
            <person name="Boylan J."/>
            <person name="Ott S."/>
            <person name="Bowen H."/>
            <person name="Vavikolanu K."/>
            <person name="Mehta A."/>
            <person name="Aluvathingal J."/>
            <person name="Nadendla S."/>
            <person name="Lowell S."/>
            <person name="Myers T."/>
            <person name="Yan Y."/>
            <person name="Sichtig H."/>
        </authorList>
    </citation>
    <scope>NUCLEOTIDE SEQUENCE [LARGE SCALE GENOMIC DNA]</scope>
    <source>
        <strain evidence="2 4">FDAARGOS_988</strain>
    </source>
</reference>
<dbReference type="EMBL" id="CACRSW010000026">
    <property type="protein sequence ID" value="VYT03891.1"/>
    <property type="molecule type" value="Genomic_DNA"/>
</dbReference>
<dbReference type="AlphaFoldDB" id="A0A6N2TIQ3"/>
<organism evidence="3">
    <name type="scientific">Anaerococcus vaginalis</name>
    <dbReference type="NCBI Taxonomy" id="33037"/>
    <lineage>
        <taxon>Bacteria</taxon>
        <taxon>Bacillati</taxon>
        <taxon>Bacillota</taxon>
        <taxon>Tissierellia</taxon>
        <taxon>Tissierellales</taxon>
        <taxon>Peptoniphilaceae</taxon>
        <taxon>Anaerococcus</taxon>
    </lineage>
</organism>